<dbReference type="EMBL" id="FNBH01000004">
    <property type="protein sequence ID" value="SDG38886.1"/>
    <property type="molecule type" value="Genomic_DNA"/>
</dbReference>
<organism evidence="1 2">
    <name type="scientific">Epilithonimonas hungarica</name>
    <dbReference type="NCBI Taxonomy" id="454006"/>
    <lineage>
        <taxon>Bacteria</taxon>
        <taxon>Pseudomonadati</taxon>
        <taxon>Bacteroidota</taxon>
        <taxon>Flavobacteriia</taxon>
        <taxon>Flavobacteriales</taxon>
        <taxon>Weeksellaceae</taxon>
        <taxon>Chryseobacterium group</taxon>
        <taxon>Epilithonimonas</taxon>
    </lineage>
</organism>
<reference evidence="2" key="1">
    <citation type="submission" date="2016-10" db="EMBL/GenBank/DDBJ databases">
        <authorList>
            <person name="Varghese N."/>
            <person name="Submissions S."/>
        </authorList>
    </citation>
    <scope>NUCLEOTIDE SEQUENCE [LARGE SCALE GENOMIC DNA]</scope>
    <source>
        <strain evidence="2">DSM 19684</strain>
    </source>
</reference>
<dbReference type="RefSeq" id="WP_089874460.1">
    <property type="nucleotide sequence ID" value="NZ_FNBH01000004.1"/>
</dbReference>
<protein>
    <submittedName>
        <fullName evidence="1">Uncharacterized protein</fullName>
    </submittedName>
</protein>
<dbReference type="AlphaFoldDB" id="A0A1G7TU57"/>
<name>A0A1G7TU57_9FLAO</name>
<accession>A0A1G7TU57</accession>
<keyword evidence="2" id="KW-1185">Reference proteome</keyword>
<evidence type="ECO:0000313" key="2">
    <source>
        <dbReference type="Proteomes" id="UP000199203"/>
    </source>
</evidence>
<evidence type="ECO:0000313" key="1">
    <source>
        <dbReference type="EMBL" id="SDG38886.1"/>
    </source>
</evidence>
<sequence length="72" mass="8648">MDKQIQFKEIIIEEDMLIGSSMEIIGSLLGEPDRKGHDEWVYVIDKYCFGLIKKRLHLFFFQEKVRDYYLGM</sequence>
<gene>
    <name evidence="1" type="ORF">SAMN05421825_3224</name>
</gene>
<dbReference type="STRING" id="454006.SAMN05421825_3224"/>
<proteinExistence type="predicted"/>
<dbReference type="Proteomes" id="UP000199203">
    <property type="component" value="Unassembled WGS sequence"/>
</dbReference>
<dbReference type="OrthoDB" id="1263371at2"/>